<accession>A0A915CSW7</accession>
<proteinExistence type="predicted"/>
<evidence type="ECO:0000313" key="2">
    <source>
        <dbReference type="WBParaSite" id="jg11888"/>
    </source>
</evidence>
<dbReference type="WBParaSite" id="jg11888">
    <property type="protein sequence ID" value="jg11888"/>
    <property type="gene ID" value="jg11888"/>
</dbReference>
<dbReference type="AlphaFoldDB" id="A0A915CSW7"/>
<evidence type="ECO:0000313" key="1">
    <source>
        <dbReference type="Proteomes" id="UP000887574"/>
    </source>
</evidence>
<sequence length="87" mass="9926">MGRICPRTCDKENNNHSACTKIAELHHFRKEHVPIKKDCNDSGSGCAKNIMLCEDEYYIDKWPDIASLLVERCVKPDFVCEDKKGSP</sequence>
<keyword evidence="1" id="KW-1185">Reference proteome</keyword>
<reference evidence="2" key="1">
    <citation type="submission" date="2022-11" db="UniProtKB">
        <authorList>
            <consortium name="WormBaseParasite"/>
        </authorList>
    </citation>
    <scope>IDENTIFICATION</scope>
</reference>
<dbReference type="Proteomes" id="UP000887574">
    <property type="component" value="Unplaced"/>
</dbReference>
<organism evidence="1 2">
    <name type="scientific">Ditylenchus dipsaci</name>
    <dbReference type="NCBI Taxonomy" id="166011"/>
    <lineage>
        <taxon>Eukaryota</taxon>
        <taxon>Metazoa</taxon>
        <taxon>Ecdysozoa</taxon>
        <taxon>Nematoda</taxon>
        <taxon>Chromadorea</taxon>
        <taxon>Rhabditida</taxon>
        <taxon>Tylenchina</taxon>
        <taxon>Tylenchomorpha</taxon>
        <taxon>Sphaerularioidea</taxon>
        <taxon>Anguinidae</taxon>
        <taxon>Anguininae</taxon>
        <taxon>Ditylenchus</taxon>
    </lineage>
</organism>
<protein>
    <submittedName>
        <fullName evidence="2">Uncharacterized protein</fullName>
    </submittedName>
</protein>
<name>A0A915CSW7_9BILA</name>